<evidence type="ECO:0000313" key="4">
    <source>
        <dbReference type="EMBL" id="KAK8892649.1"/>
    </source>
</evidence>
<feature type="compositionally biased region" description="Low complexity" evidence="3">
    <location>
        <begin position="1949"/>
        <end position="1965"/>
    </location>
</feature>
<feature type="compositionally biased region" description="Polar residues" evidence="3">
    <location>
        <begin position="1902"/>
        <end position="1913"/>
    </location>
</feature>
<gene>
    <name evidence="4" type="ORF">M9Y10_029888</name>
</gene>
<feature type="compositionally biased region" description="Polar residues" evidence="3">
    <location>
        <begin position="1789"/>
        <end position="1798"/>
    </location>
</feature>
<dbReference type="PANTHER" id="PTHR24198:SF165">
    <property type="entry name" value="ANKYRIN REPEAT-CONTAINING PROTEIN-RELATED"/>
    <property type="match status" value="1"/>
</dbReference>
<organism evidence="4 5">
    <name type="scientific">Tritrichomonas musculus</name>
    <dbReference type="NCBI Taxonomy" id="1915356"/>
    <lineage>
        <taxon>Eukaryota</taxon>
        <taxon>Metamonada</taxon>
        <taxon>Parabasalia</taxon>
        <taxon>Tritrichomonadida</taxon>
        <taxon>Tritrichomonadidae</taxon>
        <taxon>Tritrichomonas</taxon>
    </lineage>
</organism>
<feature type="compositionally biased region" description="Basic and acidic residues" evidence="3">
    <location>
        <begin position="1802"/>
        <end position="1825"/>
    </location>
</feature>
<feature type="compositionally biased region" description="Low complexity" evidence="3">
    <location>
        <begin position="1914"/>
        <end position="1933"/>
    </location>
</feature>
<feature type="compositionally biased region" description="Low complexity" evidence="3">
    <location>
        <begin position="1850"/>
        <end position="1869"/>
    </location>
</feature>
<proteinExistence type="predicted"/>
<dbReference type="InterPro" id="IPR002110">
    <property type="entry name" value="Ankyrin_rpt"/>
</dbReference>
<dbReference type="PANTHER" id="PTHR24198">
    <property type="entry name" value="ANKYRIN REPEAT AND PROTEIN KINASE DOMAIN-CONTAINING PROTEIN"/>
    <property type="match status" value="1"/>
</dbReference>
<feature type="compositionally biased region" description="Polar residues" evidence="3">
    <location>
        <begin position="1998"/>
        <end position="2036"/>
    </location>
</feature>
<dbReference type="Pfam" id="PF13637">
    <property type="entry name" value="Ank_4"/>
    <property type="match status" value="1"/>
</dbReference>
<feature type="region of interest" description="Disordered" evidence="3">
    <location>
        <begin position="2195"/>
        <end position="2222"/>
    </location>
</feature>
<protein>
    <recommendedName>
        <fullName evidence="6">Ankyrin repeat protein</fullName>
    </recommendedName>
</protein>
<evidence type="ECO:0000256" key="2">
    <source>
        <dbReference type="ARBA" id="ARBA00023043"/>
    </source>
</evidence>
<feature type="compositionally biased region" description="Basic residues" evidence="3">
    <location>
        <begin position="2208"/>
        <end position="2222"/>
    </location>
</feature>
<name>A0ABR2KNF6_9EUKA</name>
<accession>A0ABR2KNF6</accession>
<dbReference type="InterPro" id="IPR036770">
    <property type="entry name" value="Ankyrin_rpt-contain_sf"/>
</dbReference>
<dbReference type="SUPFAM" id="SSF48403">
    <property type="entry name" value="Ankyrin repeat"/>
    <property type="match status" value="4"/>
</dbReference>
<dbReference type="SMART" id="SM00248">
    <property type="entry name" value="ANK"/>
    <property type="match status" value="13"/>
</dbReference>
<feature type="compositionally biased region" description="Polar residues" evidence="3">
    <location>
        <begin position="1870"/>
        <end position="1884"/>
    </location>
</feature>
<dbReference type="EMBL" id="JAPFFF010000004">
    <property type="protein sequence ID" value="KAK8892649.1"/>
    <property type="molecule type" value="Genomic_DNA"/>
</dbReference>
<evidence type="ECO:0008006" key="6">
    <source>
        <dbReference type="Google" id="ProtNLM"/>
    </source>
</evidence>
<keyword evidence="1" id="KW-0677">Repeat</keyword>
<sequence>MFNFNFGNFGASSRISLLQFVTSGNDSLPFNFTFNTSNQKMLYLLDPQNKFDVFKFLPSTFKITTNSGSSNFNIQMLQDTSSIIYNFIENNPNKQEYHLNITDDKNVLGKFEQLYHGKSVIFEDSELPICREITSLLNIVAVPGFMKQDQMNTGFQFSFPTNESPQSKVEINKSSVEQFIVNSSYFPQSFTIKTNKNEYKCNHIGIHSSNVISNFLQKNPNSDVYIFDYEDEFGEFESICNFFNFANVAITPNNMDAIKEISDELQIDLISKETDTFVDKLDKFQQKIEDQQEIIDKINELFELLYDIKQKTVQNVKNTIIESDWVKTEEDVQELAAFMLQVISSGLSLHNEMADLIVQLNEESDDSNYLKILAPFIVKKLMNSFCFTIQNCSFIYQLLKRGIIDKEEFKKKINNCILIAPNHQTLGFQFGMTQQQPTQAILCQISDNVFYWFLPEVIEIKEIKDKKTFFSNGSKGPSYESFINTYFDKIEEYKKMRDSGEPKDELTLAIRHDDVDKLQKIITSNSNSNDVSGKRIPFNIFESFILNGETKYLNYAAAYGSIKCFKYLLLNYDQVDDQSFNCAIYGNNLEIIKIVDQKLNEEAKKNQSSSDIINNTNTNGNNTTSFSFNFSTVPLNQSQLPIISSISGHKNNLFDWLLDKITTKGSIDEILFTDYVRVSLAAGNAHSIIELFEKYFNLTQKLINNQLPMSYNGIVELPSKNGFYLLSKLLIYFFDDLKEPTDSLVFDNKASCTACGFSNNDNSTYSGVDITNTFNNTIFSTATFVTSTVPNFSSEKNYTLSFGNLSIFKLFVPRIKQTEIEDLLPFAILNDYMKIVRYFFDSLVKEKKFLVTNTLIYRLICASFSKNSDVFNYLLEKIKSTSPDAFNNFEWKTDILGLACSAGNVHASKTITDLILEKKGSEIYFTDPFISAILKGSIEICQFFIDKKVDINFNQIVSRCSDFGFIKPEIFSLIINNSTSEVKKQLYSNLIIPAVLSHNAPIVEEILKETTENTRTLLEAVNANDPKIVKIILKYNKKPLFVNKKTQNGTALIIATQKGSLEIVNDLLAVPGIDPNLFDTNKDTALIIASNNLNLDILNAILDFYGDNIQYQKWQLDSLARKTLNQLNSGEWKSNQNVKKFINRVLEIKCIDPNLYDNNYSFLIFACESNEIEIVKKLLKLEYIDVNLYSTSTGNSPLMIAIQNKNEEIAELLINYPKTNINFRNYEDQTALTIAVANKMNNIIDLLLNHERFNAEESRINYAFSISSSKVANQLVKSKHLDINDTIKIDSQMTVSGFGPSDFNNTNTTETPLMFAIKNNNRKLVDLIINHPSFDKKRSKIYDAILIVAEKNELKIFKKLLELIDNDFGDHIYKGNGILSMATFNFSMKNQSDINFPNFNVNFIQPNINLNQPNFNFIQPNININQPNFNFIQPNINIIQPNININQPNFNFGINQATTMLPVVSNDDEEENDDDNHDKENDDGKDSIFEIILESAKFEISNRDMNMSIYNLLCDCICSNSDDSFNALTKLVEYDKKHNNFIDLNRKNLDSSTYLTNTFLMNNTSLYFNKIFDFLLDNGADPNLSNSLGVYPLEFAIDCNLYIYAHALIETNKIDMTKRILVKNQQNNNCLPFGTSFTFGPIDPNSAPNPNVKNYTTYLHLAAKKGCEQIFKEIYETKQIDINETDDLGNTPLIEACKNMSEEDIQLLFKEDDLDYKHCNNEGKDALQIVRSQSPIMFSFNKDDPTMSKDEYLAKLLSYFNNNANTTSGFNLNFNLNAGATSNTGFGSFSFNPTNMSQTNPNDDKSNNENSSDNKTETISEKSEDNSSASQSSPTNAFGSTNQLTTSPFSFGNLNSTTSNNSTETPTISFGSTNQQTTSPFSFGNLNSTTSNNSTETPTNTFGSTNQQTTSPFSFGNLNSTTSNNSTETPTISFGSTNQQTTSPFSFGNLNSTTSNNSTETPTNTFGSTNQQTTSPFSFGNLNSTTSNNSTETPTNTFGSTNQQTTSPFSFGNLNSLAPNFGTNKQSSVPSNKPKNQLALSEATEFSFVLNDQSNPNNFKWSFSQKNSEPRRVGASISHDNKKYQYQHSSLSSSRKSDGVQREIEEVVHNILEDVPQKKVDVISKSLSRMAEKYAKGFAAEYINDDDYVNDDDNEEMVLSSYNDIQSEIAQKQMNQMIQMNLATQKQYHKQLKAQDDFIQSMKNSTSSKHHKSKRSHRKNAK</sequence>
<keyword evidence="5" id="KW-1185">Reference proteome</keyword>
<evidence type="ECO:0000256" key="1">
    <source>
        <dbReference type="ARBA" id="ARBA00022737"/>
    </source>
</evidence>
<evidence type="ECO:0000256" key="3">
    <source>
        <dbReference type="SAM" id="MobiDB-lite"/>
    </source>
</evidence>
<reference evidence="4 5" key="1">
    <citation type="submission" date="2024-04" db="EMBL/GenBank/DDBJ databases">
        <title>Tritrichomonas musculus Genome.</title>
        <authorList>
            <person name="Alves-Ferreira E."/>
            <person name="Grigg M."/>
            <person name="Lorenzi H."/>
            <person name="Galac M."/>
        </authorList>
    </citation>
    <scope>NUCLEOTIDE SEQUENCE [LARGE SCALE GENOMIC DNA]</scope>
    <source>
        <strain evidence="4 5">EAF2021</strain>
    </source>
</reference>
<keyword evidence="2" id="KW-0040">ANK repeat</keyword>
<dbReference type="Proteomes" id="UP001470230">
    <property type="component" value="Unassembled WGS sequence"/>
</dbReference>
<feature type="region of interest" description="Disordered" evidence="3">
    <location>
        <begin position="1789"/>
        <end position="2036"/>
    </location>
</feature>
<dbReference type="Gene3D" id="1.25.40.20">
    <property type="entry name" value="Ankyrin repeat-containing domain"/>
    <property type="match status" value="5"/>
</dbReference>
<feature type="compositionally biased region" description="Polar residues" evidence="3">
    <location>
        <begin position="1934"/>
        <end position="1948"/>
    </location>
</feature>
<feature type="compositionally biased region" description="Polar residues" evidence="3">
    <location>
        <begin position="1966"/>
        <end position="1980"/>
    </location>
</feature>
<feature type="compositionally biased region" description="Polar residues" evidence="3">
    <location>
        <begin position="1826"/>
        <end position="1849"/>
    </location>
</feature>
<feature type="compositionally biased region" description="Low complexity" evidence="3">
    <location>
        <begin position="1885"/>
        <end position="1901"/>
    </location>
</feature>
<comment type="caution">
    <text evidence="4">The sequence shown here is derived from an EMBL/GenBank/DDBJ whole genome shotgun (WGS) entry which is preliminary data.</text>
</comment>
<dbReference type="Pfam" id="PF12796">
    <property type="entry name" value="Ank_2"/>
    <property type="match status" value="2"/>
</dbReference>
<feature type="compositionally biased region" description="Low complexity" evidence="3">
    <location>
        <begin position="1981"/>
        <end position="1997"/>
    </location>
</feature>
<evidence type="ECO:0000313" key="5">
    <source>
        <dbReference type="Proteomes" id="UP001470230"/>
    </source>
</evidence>